<dbReference type="RefSeq" id="WP_273580829.1">
    <property type="nucleotide sequence ID" value="NZ_JAQRFO010000048.1"/>
</dbReference>
<dbReference type="InterPro" id="IPR056725">
    <property type="entry name" value="DUF7823"/>
</dbReference>
<comment type="caution">
    <text evidence="2">The sequence shown here is derived from an EMBL/GenBank/DDBJ whole genome shotgun (WGS) entry which is preliminary data.</text>
</comment>
<sequence>MSDVINPEMNLEDYILVFDINLATGELDDGTQGWGYMSGKESGGPRGFFGTLKVIQNKIDIKNISNFYWNSTNFLSLSFRIPSDKGQGETNRVIPSLQGNFYVTVDNVTYDLGTPYDSYERIGKYTYNTRYDSEEAQKLSAILKQTGQPKRFYCNWG</sequence>
<proteinExistence type="predicted"/>
<organism evidence="2 3">
    <name type="scientific">Xenorhabdus aichiensis</name>
    <dbReference type="NCBI Taxonomy" id="3025874"/>
    <lineage>
        <taxon>Bacteria</taxon>
        <taxon>Pseudomonadati</taxon>
        <taxon>Pseudomonadota</taxon>
        <taxon>Gammaproteobacteria</taxon>
        <taxon>Enterobacterales</taxon>
        <taxon>Morganellaceae</taxon>
        <taxon>Xenorhabdus</taxon>
    </lineage>
</organism>
<accession>A0ABT5M6P5</accession>
<dbReference type="EMBL" id="JAQRFO010000048">
    <property type="protein sequence ID" value="MDC9623358.1"/>
    <property type="molecule type" value="Genomic_DNA"/>
</dbReference>
<dbReference type="Proteomes" id="UP001214757">
    <property type="component" value="Unassembled WGS sequence"/>
</dbReference>
<dbReference type="Pfam" id="PF25136">
    <property type="entry name" value="DUF7823"/>
    <property type="match status" value="1"/>
</dbReference>
<gene>
    <name evidence="2" type="ORF">PSI22_17355</name>
</gene>
<evidence type="ECO:0000313" key="3">
    <source>
        <dbReference type="Proteomes" id="UP001214757"/>
    </source>
</evidence>
<feature type="domain" description="DUF7823" evidence="1">
    <location>
        <begin position="49"/>
        <end position="156"/>
    </location>
</feature>
<reference evidence="2 3" key="1">
    <citation type="submission" date="2023-02" db="EMBL/GenBank/DDBJ databases">
        <title>Entomopathogenic bacteria.</title>
        <authorList>
            <person name="Machado R.A."/>
        </authorList>
    </citation>
    <scope>NUCLEOTIDE SEQUENCE [LARGE SCALE GENOMIC DNA]</scope>
    <source>
        <strain evidence="2 3">XENO-7</strain>
    </source>
</reference>
<evidence type="ECO:0000313" key="2">
    <source>
        <dbReference type="EMBL" id="MDC9623358.1"/>
    </source>
</evidence>
<name>A0ABT5M6P5_9GAMM</name>
<evidence type="ECO:0000259" key="1">
    <source>
        <dbReference type="Pfam" id="PF25136"/>
    </source>
</evidence>
<protein>
    <recommendedName>
        <fullName evidence="1">DUF7823 domain-containing protein</fullName>
    </recommendedName>
</protein>
<keyword evidence="3" id="KW-1185">Reference proteome</keyword>